<dbReference type="AlphaFoldDB" id="A0A2R8AG66"/>
<evidence type="ECO:0000313" key="4">
    <source>
        <dbReference type="EMBL" id="SPF75052.1"/>
    </source>
</evidence>
<reference evidence="4 5" key="1">
    <citation type="submission" date="2018-03" db="EMBL/GenBank/DDBJ databases">
        <authorList>
            <person name="Keele B.F."/>
        </authorList>
    </citation>
    <scope>NUCLEOTIDE SEQUENCE [LARGE SCALE GENOMIC DNA]</scope>
    <source>
        <strain evidence="4 5">CECT 8811</strain>
    </source>
</reference>
<evidence type="ECO:0008006" key="6">
    <source>
        <dbReference type="Google" id="ProtNLM"/>
    </source>
</evidence>
<gene>
    <name evidence="4" type="ORF">ALP8811_00035</name>
</gene>
<dbReference type="SUPFAM" id="SSF88946">
    <property type="entry name" value="Sigma2 domain of RNA polymerase sigma factors"/>
    <property type="match status" value="1"/>
</dbReference>
<dbReference type="Pfam" id="PF08281">
    <property type="entry name" value="Sigma70_r4_2"/>
    <property type="match status" value="1"/>
</dbReference>
<sequence length="415" mass="45540">MLPPVEVQALVTRLIREDWGRILSSLVSSIGDYALAEDSLQDAVISALEVWPKKGAPRHPDAWMISVAKRKALDRLRRSATATRKQAELTLWLEQHQSDPEDTPMLITDHRLELIYTCCHPALEEKSRVALTLRALGGLTTAEIAKAFLDKSDAMAARLTRAKKKLRDAGIPFKLPEPEDLHDRTDTVLRVIYLIFNEGYQASDGQLTRGDLVAEAIRLGRILTGLLPDHAEAHGLLALMLLGESRMLARQGQGGAFVPLEHQNRARWDRAKIAEGLALVETTLTMGPAGPYALQAAISAVHAQAADFASTDWAQIVALYDVLYARHPNPVLRINQAVALSYADSPQAGLTLLNSVDAEGKFARYQPFHACRADLLARLGRDRDAAESYRAAIALSDAPEQAAFLESRLHALNAP</sequence>
<protein>
    <recommendedName>
        <fullName evidence="6">ECF RNA polymerase sigma factor SigI</fullName>
    </recommendedName>
</protein>
<dbReference type="Proteomes" id="UP000244911">
    <property type="component" value="Unassembled WGS sequence"/>
</dbReference>
<dbReference type="InterPro" id="IPR036388">
    <property type="entry name" value="WH-like_DNA-bd_sf"/>
</dbReference>
<dbReference type="SUPFAM" id="SSF88659">
    <property type="entry name" value="Sigma3 and sigma4 domains of RNA polymerase sigma factors"/>
    <property type="match status" value="1"/>
</dbReference>
<evidence type="ECO:0000259" key="1">
    <source>
        <dbReference type="Pfam" id="PF04542"/>
    </source>
</evidence>
<dbReference type="PANTHER" id="PTHR47756:SF2">
    <property type="entry name" value="BLL6612 PROTEIN"/>
    <property type="match status" value="1"/>
</dbReference>
<dbReference type="InterPro" id="IPR013324">
    <property type="entry name" value="RNA_pol_sigma_r3/r4-like"/>
</dbReference>
<dbReference type="GO" id="GO:0006352">
    <property type="term" value="P:DNA-templated transcription initiation"/>
    <property type="evidence" value="ECO:0007669"/>
    <property type="project" value="InterPro"/>
</dbReference>
<name>A0A2R8AG66_9RHOB</name>
<dbReference type="InterPro" id="IPR013325">
    <property type="entry name" value="RNA_pol_sigma_r2"/>
</dbReference>
<dbReference type="Pfam" id="PF04542">
    <property type="entry name" value="Sigma70_r2"/>
    <property type="match status" value="1"/>
</dbReference>
<feature type="domain" description="DUF6596" evidence="3">
    <location>
        <begin position="184"/>
        <end position="282"/>
    </location>
</feature>
<dbReference type="GO" id="GO:0016987">
    <property type="term" value="F:sigma factor activity"/>
    <property type="evidence" value="ECO:0007669"/>
    <property type="project" value="InterPro"/>
</dbReference>
<dbReference type="PANTHER" id="PTHR47756">
    <property type="entry name" value="BLL6612 PROTEIN-RELATED"/>
    <property type="match status" value="1"/>
</dbReference>
<organism evidence="4 5">
    <name type="scientific">Aliiroseovarius pelagivivens</name>
    <dbReference type="NCBI Taxonomy" id="1639690"/>
    <lineage>
        <taxon>Bacteria</taxon>
        <taxon>Pseudomonadati</taxon>
        <taxon>Pseudomonadota</taxon>
        <taxon>Alphaproteobacteria</taxon>
        <taxon>Rhodobacterales</taxon>
        <taxon>Paracoccaceae</taxon>
        <taxon>Aliiroseovarius</taxon>
    </lineage>
</organism>
<dbReference type="InterPro" id="IPR013249">
    <property type="entry name" value="RNA_pol_sigma70_r4_t2"/>
</dbReference>
<dbReference type="Gene3D" id="1.10.1740.10">
    <property type="match status" value="1"/>
</dbReference>
<dbReference type="NCBIfam" id="TIGR02937">
    <property type="entry name" value="sigma70-ECF"/>
    <property type="match status" value="1"/>
</dbReference>
<dbReference type="EMBL" id="OMOI01000001">
    <property type="protein sequence ID" value="SPF75052.1"/>
    <property type="molecule type" value="Genomic_DNA"/>
</dbReference>
<proteinExistence type="predicted"/>
<dbReference type="InterPro" id="IPR007627">
    <property type="entry name" value="RNA_pol_sigma70_r2"/>
</dbReference>
<keyword evidence="5" id="KW-1185">Reference proteome</keyword>
<dbReference type="GO" id="GO:0003677">
    <property type="term" value="F:DNA binding"/>
    <property type="evidence" value="ECO:0007669"/>
    <property type="project" value="InterPro"/>
</dbReference>
<evidence type="ECO:0000313" key="5">
    <source>
        <dbReference type="Proteomes" id="UP000244911"/>
    </source>
</evidence>
<feature type="domain" description="RNA polymerase sigma-70 region 2" evidence="1">
    <location>
        <begin position="26"/>
        <end position="79"/>
    </location>
</feature>
<dbReference type="InterPro" id="IPR014284">
    <property type="entry name" value="RNA_pol_sigma-70_dom"/>
</dbReference>
<dbReference type="Gene3D" id="1.10.10.10">
    <property type="entry name" value="Winged helix-like DNA-binding domain superfamily/Winged helix DNA-binding domain"/>
    <property type="match status" value="1"/>
</dbReference>
<feature type="domain" description="RNA polymerase sigma factor 70 region 4 type 2" evidence="2">
    <location>
        <begin position="116"/>
        <end position="166"/>
    </location>
</feature>
<evidence type="ECO:0000259" key="3">
    <source>
        <dbReference type="Pfam" id="PF20239"/>
    </source>
</evidence>
<dbReference type="OrthoDB" id="9780299at2"/>
<dbReference type="Pfam" id="PF20239">
    <property type="entry name" value="DUF6596"/>
    <property type="match status" value="1"/>
</dbReference>
<dbReference type="InterPro" id="IPR046531">
    <property type="entry name" value="DUF6596"/>
</dbReference>
<accession>A0A2R8AG66</accession>
<evidence type="ECO:0000259" key="2">
    <source>
        <dbReference type="Pfam" id="PF08281"/>
    </source>
</evidence>
<dbReference type="RefSeq" id="WP_108855194.1">
    <property type="nucleotide sequence ID" value="NZ_OMOI01000001.1"/>
</dbReference>